<evidence type="ECO:0000256" key="3">
    <source>
        <dbReference type="ARBA" id="ARBA00022448"/>
    </source>
</evidence>
<dbReference type="InterPro" id="IPR036942">
    <property type="entry name" value="Beta-barrel_TonB_sf"/>
</dbReference>
<dbReference type="RefSeq" id="WP_091745879.1">
    <property type="nucleotide sequence ID" value="NZ_FODY01000008.1"/>
</dbReference>
<evidence type="ECO:0000256" key="8">
    <source>
        <dbReference type="ARBA" id="ARBA00023237"/>
    </source>
</evidence>
<evidence type="ECO:0000256" key="1">
    <source>
        <dbReference type="ARBA" id="ARBA00004571"/>
    </source>
</evidence>
<proteinExistence type="inferred from homology"/>
<keyword evidence="3 9" id="KW-0813">Transport</keyword>
<sequence length="753" mass="82677">MKRQFPYFPKELFCAIISGSLFWQTAFTSYVAGEEAQTTVPAEQTEKQEKSGKTVEGQYEFSLEGIEVTANRDREKWSDFPPPYAGGQVARGANVGVLGNKDFMDTPFNITSYTAQTMEDQQADTVFDVLANDPSVRFATPSGQVSENFKIRGLDVNYQYLYFNGIAGLSPNYRVPVEFLERVEVLKGPSSFLYGGVSTSVGGAINLVPKRAGDEDITNFTTSYASSSQLGGQIDIGRRFGENKEWGIRFNGLYSDGETTTDDQSRKRLLGALGVDYRKDRWRLSLDAYGTQEHYDGGLISMYDLSTYGYVKAPGGSTNLFKGVSGTTRNNGVLFKGEYDIQDNLTAYASIGKLSANATGFINGNHVQALQTDGSATLKGIFNQWFWTDTTASEIGLRGTYQTGAVKHQVILGGNFQNTDFSNAYASTALNMATNIYNPSAVADLYNSLTVNKGNKTAVTDLSSFLLADTLSFDEEKVQLTLGVRRQDVKQTSYKYASSLATGSPTSITTYDSDANTPMVGLVVKPWGEAVSLYANYIEALSVGTVVGTGYSNSGQVLAPYKTKQHEFGIKWDKRGFANTLAFFKIEMPSYTTTSNLYSYDGQQRNSGIEWNTFGDIAKNLRLLGGIAYTDGELVRSNTAANNGNTPFGVPKWTMNAGVEWDTPWNPDLALSLRAVYTSSQYANNANTVKIPDWVRYDIGARYKTVINKTPVTYRLSVENLFNKHYWAGCSANDGIVTLGSPRTVKLSATMQF</sequence>
<evidence type="ECO:0000259" key="12">
    <source>
        <dbReference type="Pfam" id="PF07715"/>
    </source>
</evidence>
<dbReference type="GO" id="GO:0015344">
    <property type="term" value="F:siderophore uptake transmembrane transporter activity"/>
    <property type="evidence" value="ECO:0007669"/>
    <property type="project" value="TreeGrafter"/>
</dbReference>
<dbReference type="InterPro" id="IPR010105">
    <property type="entry name" value="TonB_sidphr_rcpt"/>
</dbReference>
<dbReference type="PANTHER" id="PTHR32552">
    <property type="entry name" value="FERRICHROME IRON RECEPTOR-RELATED"/>
    <property type="match status" value="1"/>
</dbReference>
<dbReference type="GO" id="GO:0038023">
    <property type="term" value="F:signaling receptor activity"/>
    <property type="evidence" value="ECO:0007669"/>
    <property type="project" value="InterPro"/>
</dbReference>
<dbReference type="InterPro" id="IPR039426">
    <property type="entry name" value="TonB-dep_rcpt-like"/>
</dbReference>
<dbReference type="NCBIfam" id="TIGR01783">
    <property type="entry name" value="TonB-siderophor"/>
    <property type="match status" value="1"/>
</dbReference>
<accession>A0A1H8UBA8</accession>
<dbReference type="GO" id="GO:0009279">
    <property type="term" value="C:cell outer membrane"/>
    <property type="evidence" value="ECO:0007669"/>
    <property type="project" value="UniProtKB-SubCell"/>
</dbReference>
<feature type="domain" description="TonB-dependent receptor plug" evidence="12">
    <location>
        <begin position="104"/>
        <end position="197"/>
    </location>
</feature>
<protein>
    <submittedName>
        <fullName evidence="13">Iron complex outermembrane recepter protein</fullName>
    </submittedName>
</protein>
<dbReference type="PROSITE" id="PS52016">
    <property type="entry name" value="TONB_DEPENDENT_REC_3"/>
    <property type="match status" value="1"/>
</dbReference>
<evidence type="ECO:0000256" key="4">
    <source>
        <dbReference type="ARBA" id="ARBA00022452"/>
    </source>
</evidence>
<dbReference type="InterPro" id="IPR000531">
    <property type="entry name" value="Beta-barrel_TonB"/>
</dbReference>
<gene>
    <name evidence="13" type="ORF">SAMN04490178_108120</name>
</gene>
<dbReference type="InterPro" id="IPR037066">
    <property type="entry name" value="Plug_dom_sf"/>
</dbReference>
<dbReference type="SUPFAM" id="SSF56935">
    <property type="entry name" value="Porins"/>
    <property type="match status" value="1"/>
</dbReference>
<dbReference type="Pfam" id="PF00593">
    <property type="entry name" value="TonB_dep_Rec_b-barrel"/>
    <property type="match status" value="1"/>
</dbReference>
<dbReference type="PANTHER" id="PTHR32552:SF82">
    <property type="entry name" value="FCUA PROTEIN"/>
    <property type="match status" value="1"/>
</dbReference>
<dbReference type="STRING" id="112903.SAMN04490178_108120"/>
<evidence type="ECO:0000256" key="7">
    <source>
        <dbReference type="ARBA" id="ARBA00023136"/>
    </source>
</evidence>
<evidence type="ECO:0000256" key="6">
    <source>
        <dbReference type="ARBA" id="ARBA00023077"/>
    </source>
</evidence>
<evidence type="ECO:0000313" key="14">
    <source>
        <dbReference type="Proteomes" id="UP000198847"/>
    </source>
</evidence>
<reference evidence="13 14" key="1">
    <citation type="submission" date="2016-10" db="EMBL/GenBank/DDBJ databases">
        <authorList>
            <person name="de Groot N.N."/>
        </authorList>
    </citation>
    <scope>NUCLEOTIDE SEQUENCE [LARGE SCALE GENOMIC DNA]</scope>
    <source>
        <strain evidence="13 14">DSM 13305</strain>
    </source>
</reference>
<evidence type="ECO:0000256" key="2">
    <source>
        <dbReference type="ARBA" id="ARBA00009810"/>
    </source>
</evidence>
<evidence type="ECO:0000313" key="13">
    <source>
        <dbReference type="EMBL" id="SEP00520.1"/>
    </source>
</evidence>
<dbReference type="CDD" id="cd01347">
    <property type="entry name" value="ligand_gated_channel"/>
    <property type="match status" value="1"/>
</dbReference>
<dbReference type="Proteomes" id="UP000198847">
    <property type="component" value="Unassembled WGS sequence"/>
</dbReference>
<name>A0A1H8UBA8_9FIRM</name>
<keyword evidence="8 9" id="KW-0998">Cell outer membrane</keyword>
<keyword evidence="5 9" id="KW-0812">Transmembrane</keyword>
<dbReference type="Pfam" id="PF07715">
    <property type="entry name" value="Plug"/>
    <property type="match status" value="1"/>
</dbReference>
<evidence type="ECO:0000256" key="10">
    <source>
        <dbReference type="RuleBase" id="RU003357"/>
    </source>
</evidence>
<evidence type="ECO:0000259" key="11">
    <source>
        <dbReference type="Pfam" id="PF00593"/>
    </source>
</evidence>
<dbReference type="AlphaFoldDB" id="A0A1H8UBA8"/>
<dbReference type="Gene3D" id="2.170.130.10">
    <property type="entry name" value="TonB-dependent receptor, plug domain"/>
    <property type="match status" value="1"/>
</dbReference>
<feature type="domain" description="TonB-dependent receptor-like beta-barrel" evidence="11">
    <location>
        <begin position="321"/>
        <end position="721"/>
    </location>
</feature>
<keyword evidence="14" id="KW-1185">Reference proteome</keyword>
<keyword evidence="6 10" id="KW-0798">TonB box</keyword>
<dbReference type="Gene3D" id="2.40.170.20">
    <property type="entry name" value="TonB-dependent receptor, beta-barrel domain"/>
    <property type="match status" value="1"/>
</dbReference>
<comment type="subcellular location">
    <subcellularLocation>
        <location evidence="1 9">Cell outer membrane</location>
        <topology evidence="1 9">Multi-pass membrane protein</topology>
    </subcellularLocation>
</comment>
<dbReference type="InterPro" id="IPR012910">
    <property type="entry name" value="Plug_dom"/>
</dbReference>
<dbReference type="EMBL" id="FODY01000008">
    <property type="protein sequence ID" value="SEP00520.1"/>
    <property type="molecule type" value="Genomic_DNA"/>
</dbReference>
<evidence type="ECO:0000256" key="9">
    <source>
        <dbReference type="PROSITE-ProRule" id="PRU01360"/>
    </source>
</evidence>
<keyword evidence="4 9" id="KW-1134">Transmembrane beta strand</keyword>
<keyword evidence="7 9" id="KW-0472">Membrane</keyword>
<evidence type="ECO:0000256" key="5">
    <source>
        <dbReference type="ARBA" id="ARBA00022692"/>
    </source>
</evidence>
<comment type="similarity">
    <text evidence="2 9 10">Belongs to the TonB-dependent receptor family.</text>
</comment>
<dbReference type="OrthoDB" id="9775095at2"/>
<organism evidence="13 14">
    <name type="scientific">Propionispora vibrioides</name>
    <dbReference type="NCBI Taxonomy" id="112903"/>
    <lineage>
        <taxon>Bacteria</taxon>
        <taxon>Bacillati</taxon>
        <taxon>Bacillota</taxon>
        <taxon>Negativicutes</taxon>
        <taxon>Selenomonadales</taxon>
        <taxon>Sporomusaceae</taxon>
        <taxon>Propionispora</taxon>
    </lineage>
</organism>
<dbReference type="GO" id="GO:0015891">
    <property type="term" value="P:siderophore transport"/>
    <property type="evidence" value="ECO:0007669"/>
    <property type="project" value="InterPro"/>
</dbReference>